<dbReference type="EMBL" id="VTOW01000006">
    <property type="protein sequence ID" value="NKE73343.1"/>
    <property type="molecule type" value="Genomic_DNA"/>
</dbReference>
<dbReference type="Pfam" id="PF01841">
    <property type="entry name" value="Transglut_core"/>
    <property type="match status" value="1"/>
</dbReference>
<proteinExistence type="predicted"/>
<feature type="domain" description="Transglutaminase-like" evidence="1">
    <location>
        <begin position="156"/>
        <end position="221"/>
    </location>
</feature>
<reference evidence="2 3" key="1">
    <citation type="journal article" date="2020" name="Nature">
        <title>Bacterial chemolithoautotrophy via manganese oxidation.</title>
        <authorList>
            <person name="Yu H."/>
            <person name="Leadbetter J.R."/>
        </authorList>
    </citation>
    <scope>NUCLEOTIDE SEQUENCE [LARGE SCALE GENOMIC DNA]</scope>
    <source>
        <strain evidence="2 3">Mn-1</strain>
    </source>
</reference>
<dbReference type="SMART" id="SM00460">
    <property type="entry name" value="TGc"/>
    <property type="match status" value="1"/>
</dbReference>
<accession>A0A7X6ID46</accession>
<dbReference type="RefSeq" id="WP_168063295.1">
    <property type="nucleotide sequence ID" value="NZ_VTOW01000006.1"/>
</dbReference>
<evidence type="ECO:0000259" key="1">
    <source>
        <dbReference type="SMART" id="SM00460"/>
    </source>
</evidence>
<evidence type="ECO:0000313" key="2">
    <source>
        <dbReference type="EMBL" id="NKE73343.1"/>
    </source>
</evidence>
<evidence type="ECO:0000313" key="3">
    <source>
        <dbReference type="Proteomes" id="UP000534783"/>
    </source>
</evidence>
<dbReference type="Gene3D" id="3.10.620.30">
    <property type="match status" value="1"/>
</dbReference>
<dbReference type="InterPro" id="IPR013589">
    <property type="entry name" value="Bac_transglu_N"/>
</dbReference>
<dbReference type="PANTHER" id="PTHR33490:SF6">
    <property type="entry name" value="SLL1049 PROTEIN"/>
    <property type="match status" value="1"/>
</dbReference>
<keyword evidence="3" id="KW-1185">Reference proteome</keyword>
<dbReference type="Proteomes" id="UP000534783">
    <property type="component" value="Unassembled WGS sequence"/>
</dbReference>
<dbReference type="SUPFAM" id="SSF54001">
    <property type="entry name" value="Cysteine proteinases"/>
    <property type="match status" value="1"/>
</dbReference>
<comment type="caution">
    <text evidence="2">The sequence shown here is derived from an EMBL/GenBank/DDBJ whole genome shotgun (WGS) entry which is preliminary data.</text>
</comment>
<gene>
    <name evidence="2" type="ORF">MNODULE_21520</name>
</gene>
<dbReference type="InterPro" id="IPR002931">
    <property type="entry name" value="Transglutaminase-like"/>
</dbReference>
<dbReference type="AlphaFoldDB" id="A0A7X6ID46"/>
<dbReference type="PANTHER" id="PTHR33490">
    <property type="entry name" value="BLR5614 PROTEIN-RELATED"/>
    <property type="match status" value="1"/>
</dbReference>
<name>A0A7X6ID46_9BACT</name>
<dbReference type="InterPro" id="IPR038765">
    <property type="entry name" value="Papain-like_cys_pep_sf"/>
</dbReference>
<sequence length="267" mass="29629">MRLKVKHQTVYRYSAPVQRSVQTLRLTPRSNRRQQILKWRLDLPAAASEYVDAFGNLTQLLTVEEPHEEIRIGVEGVVEMSEAPGPDRGEVLSPFIFLRETALTATDPRLRHFSEEDRGRTVSDPVAALHSLAERIRAAVRYVKGTTTVQTTAAEVLSQGSGVCQDHSHLFIACCRILGLPARYISGYLYTGTEANPELAMHAWAEAWVDRIGWLSFDISNGSPAEAAHLRLAVGRDYLDACPVRGVRFGGGDETMDVQVQVMSAQQ</sequence>
<protein>
    <submittedName>
        <fullName evidence="2">Transglutaminase family protein</fullName>
    </submittedName>
</protein>
<organism evidence="2 3">
    <name type="scientific">Candidatus Manganitrophus noduliformans</name>
    <dbReference type="NCBI Taxonomy" id="2606439"/>
    <lineage>
        <taxon>Bacteria</taxon>
        <taxon>Pseudomonadati</taxon>
        <taxon>Nitrospirota</taxon>
        <taxon>Nitrospiria</taxon>
        <taxon>Candidatus Troglogloeales</taxon>
        <taxon>Candidatus Manganitrophaceae</taxon>
        <taxon>Candidatus Manganitrophus</taxon>
    </lineage>
</organism>
<dbReference type="Pfam" id="PF08379">
    <property type="entry name" value="Bact_transglu_N"/>
    <property type="match status" value="1"/>
</dbReference>